<reference evidence="2 3" key="1">
    <citation type="submission" date="2017-10" db="EMBL/GenBank/DDBJ databases">
        <authorList>
            <person name="Banno H."/>
            <person name="Chua N.-H."/>
        </authorList>
    </citation>
    <scope>NUCLEOTIDE SEQUENCE [LARGE SCALE GENOMIC DNA]</scope>
    <source>
        <strain evidence="2 3">YW11</strain>
    </source>
</reference>
<gene>
    <name evidence="2" type="ORF">CR162_10050</name>
</gene>
<dbReference type="Proteomes" id="UP000223527">
    <property type="component" value="Unassembled WGS sequence"/>
</dbReference>
<comment type="caution">
    <text evidence="2">The sequence shown here is derived from an EMBL/GenBank/DDBJ whole genome shotgun (WGS) entry which is preliminary data.</text>
</comment>
<dbReference type="AlphaFoldDB" id="A0A2C7ABQ1"/>
<dbReference type="EMBL" id="PDNU01000015">
    <property type="protein sequence ID" value="PHK95083.1"/>
    <property type="molecule type" value="Genomic_DNA"/>
</dbReference>
<evidence type="ECO:0000313" key="2">
    <source>
        <dbReference type="EMBL" id="PHK95083.1"/>
    </source>
</evidence>
<sequence>MPAAPGCAESAPLFRSHMPRLIGWRPVDTELPRAEPGLPPGPEAESGEVPPAMHQALHLCVVERFQPRRPFGGASKALYRL</sequence>
<protein>
    <submittedName>
        <fullName evidence="2">Uncharacterized protein</fullName>
    </submittedName>
</protein>
<proteinExistence type="predicted"/>
<keyword evidence="3" id="KW-1185">Reference proteome</keyword>
<organism evidence="2 3">
    <name type="scientific">Teichococcus rhizosphaerae</name>
    <dbReference type="NCBI Taxonomy" id="1335062"/>
    <lineage>
        <taxon>Bacteria</taxon>
        <taxon>Pseudomonadati</taxon>
        <taxon>Pseudomonadota</taxon>
        <taxon>Alphaproteobacteria</taxon>
        <taxon>Acetobacterales</taxon>
        <taxon>Roseomonadaceae</taxon>
        <taxon>Roseomonas</taxon>
    </lineage>
</organism>
<evidence type="ECO:0000313" key="3">
    <source>
        <dbReference type="Proteomes" id="UP000223527"/>
    </source>
</evidence>
<evidence type="ECO:0000256" key="1">
    <source>
        <dbReference type="SAM" id="MobiDB-lite"/>
    </source>
</evidence>
<accession>A0A2C7ABQ1</accession>
<name>A0A2C7ABQ1_9PROT</name>
<feature type="region of interest" description="Disordered" evidence="1">
    <location>
        <begin position="30"/>
        <end position="51"/>
    </location>
</feature>